<evidence type="ECO:0000256" key="1">
    <source>
        <dbReference type="SAM" id="SignalP"/>
    </source>
</evidence>
<feature type="domain" description="Copper amine oxidase-like N-terminal" evidence="3">
    <location>
        <begin position="22"/>
        <end position="83"/>
    </location>
</feature>
<name>A0A0G3WH84_9CLOT</name>
<feature type="domain" description="FMN-binding" evidence="2">
    <location>
        <begin position="111"/>
        <end position="209"/>
    </location>
</feature>
<dbReference type="InterPro" id="IPR007329">
    <property type="entry name" value="FMN-bd"/>
</dbReference>
<protein>
    <submittedName>
        <fullName evidence="4">Copper amine oxidase</fullName>
    </submittedName>
</protein>
<dbReference type="SUPFAM" id="SSF55383">
    <property type="entry name" value="Copper amine oxidase, domain N"/>
    <property type="match status" value="1"/>
</dbReference>
<gene>
    <name evidence="4" type="ORF">CACET_c38270</name>
</gene>
<keyword evidence="1" id="KW-0732">Signal</keyword>
<accession>A0A0G3WH84</accession>
<evidence type="ECO:0000313" key="4">
    <source>
        <dbReference type="EMBL" id="AKL97255.1"/>
    </source>
</evidence>
<dbReference type="STRING" id="84022.CACET_c38270"/>
<dbReference type="InterPro" id="IPR012854">
    <property type="entry name" value="Cu_amine_oxidase-like_N"/>
</dbReference>
<keyword evidence="5" id="KW-1185">Reference proteome</keyword>
<dbReference type="AlphaFoldDB" id="A0A0G3WH84"/>
<evidence type="ECO:0000259" key="3">
    <source>
        <dbReference type="Pfam" id="PF07833"/>
    </source>
</evidence>
<evidence type="ECO:0000313" key="5">
    <source>
        <dbReference type="Proteomes" id="UP000035704"/>
    </source>
</evidence>
<dbReference type="Pfam" id="PF04205">
    <property type="entry name" value="FMN_bind"/>
    <property type="match status" value="1"/>
</dbReference>
<dbReference type="Gene3D" id="3.90.1010.20">
    <property type="match status" value="1"/>
</dbReference>
<dbReference type="PATRIC" id="fig|84022.6.peg.3910"/>
<dbReference type="Proteomes" id="UP000035704">
    <property type="component" value="Chromosome"/>
</dbReference>
<dbReference type="GO" id="GO:0010181">
    <property type="term" value="F:FMN binding"/>
    <property type="evidence" value="ECO:0007669"/>
    <property type="project" value="InterPro"/>
</dbReference>
<dbReference type="EMBL" id="CP009687">
    <property type="protein sequence ID" value="AKL97255.1"/>
    <property type="molecule type" value="Genomic_DNA"/>
</dbReference>
<dbReference type="InterPro" id="IPR036582">
    <property type="entry name" value="Mao_N_sf"/>
</dbReference>
<organism evidence="4 5">
    <name type="scientific">Clostridium aceticum</name>
    <dbReference type="NCBI Taxonomy" id="84022"/>
    <lineage>
        <taxon>Bacteria</taxon>
        <taxon>Bacillati</taxon>
        <taxon>Bacillota</taxon>
        <taxon>Clostridia</taxon>
        <taxon>Eubacteriales</taxon>
        <taxon>Clostridiaceae</taxon>
        <taxon>Clostridium</taxon>
    </lineage>
</organism>
<reference evidence="4 5" key="1">
    <citation type="submission" date="2014-10" db="EMBL/GenBank/DDBJ databases">
        <title>Genome sequence of Clostridium aceticum DSM 1496.</title>
        <authorList>
            <person name="Poehlein A."/>
            <person name="Schiel-Bengelsdorf B."/>
            <person name="Gottschalk G."/>
            <person name="Duerre P."/>
            <person name="Daniel R."/>
        </authorList>
    </citation>
    <scope>NUCLEOTIDE SEQUENCE [LARGE SCALE GENOMIC DNA]</scope>
    <source>
        <strain evidence="4 5">DSM 1496</strain>
    </source>
</reference>
<dbReference type="Gene3D" id="3.30.457.10">
    <property type="entry name" value="Copper amine oxidase-like, N-terminal domain"/>
    <property type="match status" value="1"/>
</dbReference>
<feature type="chain" id="PRO_5005185928" evidence="1">
    <location>
        <begin position="22"/>
        <end position="215"/>
    </location>
</feature>
<dbReference type="Pfam" id="PF07833">
    <property type="entry name" value="Cu_amine_oxidN1"/>
    <property type="match status" value="1"/>
</dbReference>
<proteinExistence type="predicted"/>
<dbReference type="KEGG" id="cace:CACET_c38270"/>
<evidence type="ECO:0000259" key="2">
    <source>
        <dbReference type="Pfam" id="PF04205"/>
    </source>
</evidence>
<dbReference type="RefSeq" id="WP_048407558.1">
    <property type="nucleotide sequence ID" value="NZ_CP009687.1"/>
</dbReference>
<dbReference type="GO" id="GO:0016020">
    <property type="term" value="C:membrane"/>
    <property type="evidence" value="ECO:0007669"/>
    <property type="project" value="InterPro"/>
</dbReference>
<dbReference type="OrthoDB" id="9797709at2"/>
<feature type="signal peptide" evidence="1">
    <location>
        <begin position="1"/>
        <end position="21"/>
    </location>
</feature>
<sequence length="215" mass="24247">MKKFISGLLVGATLMTGIAYATGTQIEVSFRPLKYYVEGVEKTPPADQAGFIYNGRTYVPLKFVSETLGKEVKWDGDTSSIYIGGQPQAPQTKHIHNYENGTYRGIFADRGDIQVSVEFKLENNIVTDINFRQLYHGGKDYRTEKEDQVMIGLREQHEQLIQHLVGKDIRESLHHLYEPGNIVTEDVDTFTGATLRAGKIISAVRDALNRGVYKY</sequence>